<evidence type="ECO:0000313" key="2">
    <source>
        <dbReference type="Proteomes" id="UP001280156"/>
    </source>
</evidence>
<name>A0ABU4YRZ8_9HYPH</name>
<reference evidence="1 2" key="1">
    <citation type="submission" date="2023-08" db="EMBL/GenBank/DDBJ databases">
        <title>Implementing the SeqCode for naming new Mesorhizobium species isolated from Vachellia karroo root nodules.</title>
        <authorList>
            <person name="Van Lill M."/>
        </authorList>
    </citation>
    <scope>NUCLEOTIDE SEQUENCE [LARGE SCALE GENOMIC DNA]</scope>
    <source>
        <strain evidence="1 2">VK2B</strain>
    </source>
</reference>
<keyword evidence="2" id="KW-1185">Reference proteome</keyword>
<organism evidence="1 2">
    <name type="scientific">Mesorhizobium humile</name>
    <dbReference type="NCBI Taxonomy" id="3072313"/>
    <lineage>
        <taxon>Bacteria</taxon>
        <taxon>Pseudomonadati</taxon>
        <taxon>Pseudomonadota</taxon>
        <taxon>Alphaproteobacteria</taxon>
        <taxon>Hyphomicrobiales</taxon>
        <taxon>Phyllobacteriaceae</taxon>
        <taxon>Mesorhizobium</taxon>
    </lineage>
</organism>
<evidence type="ECO:0000313" key="1">
    <source>
        <dbReference type="EMBL" id="MDX8488825.1"/>
    </source>
</evidence>
<gene>
    <name evidence="1" type="ORF">RFM52_27015</name>
</gene>
<dbReference type="Proteomes" id="UP001280156">
    <property type="component" value="Unassembled WGS sequence"/>
</dbReference>
<dbReference type="EMBL" id="JAVIIV010000023">
    <property type="protein sequence ID" value="MDX8488825.1"/>
    <property type="molecule type" value="Genomic_DNA"/>
</dbReference>
<comment type="caution">
    <text evidence="1">The sequence shown here is derived from an EMBL/GenBank/DDBJ whole genome shotgun (WGS) entry which is preliminary data.</text>
</comment>
<sequence>MEPRVLFVTSIAAKEPINRFALSNSLRAGIHLPTVEAYSNE</sequence>
<dbReference type="RefSeq" id="WP_320298740.1">
    <property type="nucleotide sequence ID" value="NZ_JAVIIU010000019.1"/>
</dbReference>
<proteinExistence type="predicted"/>
<accession>A0ABU4YRZ8</accession>
<protein>
    <submittedName>
        <fullName evidence="1">Uncharacterized protein</fullName>
    </submittedName>
</protein>